<sequence>MNRNMGRSVGAMALAGAMALGGAVVMPASAYAADKIANRSTTKAPSDDNDGAARTTTYLRYTGATTIRLRDTNVIDYCRYTASGRRGDGEGAYVLLRIQFRDGSRTDRAVVADTNGCDNGVIHRASYTFTSTKRIARVWVMLRERDGGGGDADGVTAGEFVGGGTAYFDNPYT</sequence>
<evidence type="ECO:0000313" key="2">
    <source>
        <dbReference type="EMBL" id="MFC0622852.1"/>
    </source>
</evidence>
<keyword evidence="3" id="KW-1185">Reference proteome</keyword>
<dbReference type="Proteomes" id="UP001589890">
    <property type="component" value="Unassembled WGS sequence"/>
</dbReference>
<dbReference type="RefSeq" id="WP_380043529.1">
    <property type="nucleotide sequence ID" value="NZ_JBHLTC010000001.1"/>
</dbReference>
<keyword evidence="1" id="KW-0732">Signal</keyword>
<feature type="signal peptide" evidence="1">
    <location>
        <begin position="1"/>
        <end position="32"/>
    </location>
</feature>
<comment type="caution">
    <text evidence="2">The sequence shown here is derived from an EMBL/GenBank/DDBJ whole genome shotgun (WGS) entry which is preliminary data.</text>
</comment>
<evidence type="ECO:0000313" key="3">
    <source>
        <dbReference type="Proteomes" id="UP001589890"/>
    </source>
</evidence>
<organism evidence="2 3">
    <name type="scientific">Kribbella deserti</name>
    <dbReference type="NCBI Taxonomy" id="1926257"/>
    <lineage>
        <taxon>Bacteria</taxon>
        <taxon>Bacillati</taxon>
        <taxon>Actinomycetota</taxon>
        <taxon>Actinomycetes</taxon>
        <taxon>Propionibacteriales</taxon>
        <taxon>Kribbellaceae</taxon>
        <taxon>Kribbella</taxon>
    </lineage>
</organism>
<evidence type="ECO:0008006" key="4">
    <source>
        <dbReference type="Google" id="ProtNLM"/>
    </source>
</evidence>
<protein>
    <recommendedName>
        <fullName evidence="4">Secreted protein</fullName>
    </recommendedName>
</protein>
<dbReference type="EMBL" id="JBHLTC010000001">
    <property type="protein sequence ID" value="MFC0622852.1"/>
    <property type="molecule type" value="Genomic_DNA"/>
</dbReference>
<reference evidence="2 3" key="1">
    <citation type="submission" date="2024-09" db="EMBL/GenBank/DDBJ databases">
        <authorList>
            <person name="Sun Q."/>
            <person name="Mori K."/>
        </authorList>
    </citation>
    <scope>NUCLEOTIDE SEQUENCE [LARGE SCALE GENOMIC DNA]</scope>
    <source>
        <strain evidence="2 3">CGMCC 1.15906</strain>
    </source>
</reference>
<name>A0ABV6QGY0_9ACTN</name>
<proteinExistence type="predicted"/>
<gene>
    <name evidence="2" type="ORF">ACFFGN_02195</name>
</gene>
<evidence type="ECO:0000256" key="1">
    <source>
        <dbReference type="SAM" id="SignalP"/>
    </source>
</evidence>
<accession>A0ABV6QGY0</accession>
<feature type="chain" id="PRO_5046319661" description="Secreted protein" evidence="1">
    <location>
        <begin position="33"/>
        <end position="173"/>
    </location>
</feature>